<organism evidence="1 2">
    <name type="scientific">Acidocella aminolytica 101 = DSM 11237</name>
    <dbReference type="NCBI Taxonomy" id="1120923"/>
    <lineage>
        <taxon>Bacteria</taxon>
        <taxon>Pseudomonadati</taxon>
        <taxon>Pseudomonadota</taxon>
        <taxon>Alphaproteobacteria</taxon>
        <taxon>Acetobacterales</taxon>
        <taxon>Acidocellaceae</taxon>
        <taxon>Acidocella</taxon>
    </lineage>
</organism>
<reference evidence="1 2" key="1">
    <citation type="submission" date="2012-11" db="EMBL/GenBank/DDBJ databases">
        <title>Whole genome sequence of Acidocella aminolytica 101 = DSM 11237.</title>
        <authorList>
            <person name="Azuma Y."/>
            <person name="Higashiura N."/>
            <person name="Hirakawa H."/>
            <person name="Matsushita K."/>
        </authorList>
    </citation>
    <scope>NUCLEOTIDE SEQUENCE [LARGE SCALE GENOMIC DNA]</scope>
    <source>
        <strain evidence="2">101 / DSM 11237</strain>
    </source>
</reference>
<accession>A0A0D6PHU4</accession>
<protein>
    <submittedName>
        <fullName evidence="1">Outer membrane efflux protein</fullName>
    </submittedName>
</protein>
<comment type="caution">
    <text evidence="1">The sequence shown here is derived from an EMBL/GenBank/DDBJ whole genome shotgun (WGS) entry which is preliminary data.</text>
</comment>
<dbReference type="AlphaFoldDB" id="A0A0D6PHU4"/>
<dbReference type="Gene3D" id="1.20.1600.10">
    <property type="entry name" value="Outer membrane efflux proteins (OEP)"/>
    <property type="match status" value="1"/>
</dbReference>
<dbReference type="PANTHER" id="PTHR30203">
    <property type="entry name" value="OUTER MEMBRANE CATION EFFLUX PROTEIN"/>
    <property type="match status" value="1"/>
</dbReference>
<gene>
    <name evidence="1" type="ORF">Aam_066_015</name>
</gene>
<dbReference type="OrthoDB" id="9791261at2"/>
<proteinExistence type="predicted"/>
<evidence type="ECO:0000313" key="1">
    <source>
        <dbReference type="EMBL" id="GAN80951.1"/>
    </source>
</evidence>
<keyword evidence="2" id="KW-1185">Reference proteome</keyword>
<dbReference type="Proteomes" id="UP000032668">
    <property type="component" value="Unassembled WGS sequence"/>
</dbReference>
<dbReference type="EMBL" id="BANC01000064">
    <property type="protein sequence ID" value="GAN80951.1"/>
    <property type="molecule type" value="Genomic_DNA"/>
</dbReference>
<name>A0A0D6PHU4_9PROT</name>
<dbReference type="SUPFAM" id="SSF56954">
    <property type="entry name" value="Outer membrane efflux proteins (OEP)"/>
    <property type="match status" value="1"/>
</dbReference>
<evidence type="ECO:0000313" key="2">
    <source>
        <dbReference type="Proteomes" id="UP000032668"/>
    </source>
</evidence>
<dbReference type="STRING" id="1120923.SAMN02746095_02820"/>
<sequence>MKRVLLPALAVLSGCATYHPAPLPDAAPATKPLTTALPLTLTKLAALAVKRDPELVAARAQAGIAQAELLAAGTLPDPSLSIGVEALLSGPASMSAVAGSLVEDVSPIITRSVDVSAAKAHLLQVNAGILWQEWQVATRAELLGVALTGEAAQLTSLNRDVQALTALDQEVRAQTAAGNLTQQDVSATQTTLATLRTTLDAEEQAQVQGEAQLDALLALPSGTPVALASPDVPAIPAARRQMAIATLARRRPDLLALRYGYTEADEKLRAAIRRQFLPISLGAQGGRDTSGVVSVGPQITLSLPLFNRNRPAIKADEATRAALRAQYTASLDEARNGAEELGQSIVLLQRQTAQAGHAAAREAAIAANASHAFAAGRLDARAETNLIIAAGEREREVIQLRTQLQTAEISLAMLLGIGLPAEEEVAHQPAE</sequence>
<dbReference type="PROSITE" id="PS51257">
    <property type="entry name" value="PROKAR_LIPOPROTEIN"/>
    <property type="match status" value="1"/>
</dbReference>
<dbReference type="InterPro" id="IPR010131">
    <property type="entry name" value="MdtP/NodT-like"/>
</dbReference>
<dbReference type="RefSeq" id="WP_048879341.1">
    <property type="nucleotide sequence ID" value="NZ_BANC01000064.1"/>
</dbReference>
<dbReference type="PANTHER" id="PTHR30203:SF23">
    <property type="entry name" value="OUTER MEMBRANE EFFLUX PROTEIN"/>
    <property type="match status" value="1"/>
</dbReference>
<dbReference type="GO" id="GO:0015562">
    <property type="term" value="F:efflux transmembrane transporter activity"/>
    <property type="evidence" value="ECO:0007669"/>
    <property type="project" value="InterPro"/>
</dbReference>